<proteinExistence type="predicted"/>
<reference evidence="1 2" key="1">
    <citation type="journal article" date="2022" name="Allergy">
        <title>Genome assembly and annotation of Periplaneta americana reveal a comprehensive cockroach allergen profile.</title>
        <authorList>
            <person name="Wang L."/>
            <person name="Xiong Q."/>
            <person name="Saelim N."/>
            <person name="Wang L."/>
            <person name="Nong W."/>
            <person name="Wan A.T."/>
            <person name="Shi M."/>
            <person name="Liu X."/>
            <person name="Cao Q."/>
            <person name="Hui J.H.L."/>
            <person name="Sookrung N."/>
            <person name="Leung T.F."/>
            <person name="Tungtrongchitr A."/>
            <person name="Tsui S.K.W."/>
        </authorList>
    </citation>
    <scope>NUCLEOTIDE SEQUENCE [LARGE SCALE GENOMIC DNA]</scope>
    <source>
        <strain evidence="1">PWHHKU_190912</strain>
    </source>
</reference>
<organism evidence="1 2">
    <name type="scientific">Periplaneta americana</name>
    <name type="common">American cockroach</name>
    <name type="synonym">Blatta americana</name>
    <dbReference type="NCBI Taxonomy" id="6978"/>
    <lineage>
        <taxon>Eukaryota</taxon>
        <taxon>Metazoa</taxon>
        <taxon>Ecdysozoa</taxon>
        <taxon>Arthropoda</taxon>
        <taxon>Hexapoda</taxon>
        <taxon>Insecta</taxon>
        <taxon>Pterygota</taxon>
        <taxon>Neoptera</taxon>
        <taxon>Polyneoptera</taxon>
        <taxon>Dictyoptera</taxon>
        <taxon>Blattodea</taxon>
        <taxon>Blattoidea</taxon>
        <taxon>Blattidae</taxon>
        <taxon>Blattinae</taxon>
        <taxon>Periplaneta</taxon>
    </lineage>
</organism>
<dbReference type="EMBL" id="JAJSOF020000036">
    <property type="protein sequence ID" value="KAJ4428646.1"/>
    <property type="molecule type" value="Genomic_DNA"/>
</dbReference>
<gene>
    <name evidence="1" type="ORF">ANN_25639</name>
</gene>
<keyword evidence="2" id="KW-1185">Reference proteome</keyword>
<protein>
    <submittedName>
        <fullName evidence="1">Uncharacterized protein</fullName>
    </submittedName>
</protein>
<name>A0ABQ8S436_PERAM</name>
<dbReference type="Proteomes" id="UP001148838">
    <property type="component" value="Unassembled WGS sequence"/>
</dbReference>
<sequence length="146" mass="15477">MAGLCDGGNEPPGSLKAKLVSPPVAPELGSSTHDDLSGYFNALWSLAGKLLAIAKCINCVGCLVTVLKARCDKRTAVVPIQEPELCVIDSSNPSKWTKSCLAAASSEVDYLYRKLLCKHTVDDNLLQHIALNAEFHASPLSINQGG</sequence>
<evidence type="ECO:0000313" key="1">
    <source>
        <dbReference type="EMBL" id="KAJ4428646.1"/>
    </source>
</evidence>
<accession>A0ABQ8S436</accession>
<evidence type="ECO:0000313" key="2">
    <source>
        <dbReference type="Proteomes" id="UP001148838"/>
    </source>
</evidence>
<comment type="caution">
    <text evidence="1">The sequence shown here is derived from an EMBL/GenBank/DDBJ whole genome shotgun (WGS) entry which is preliminary data.</text>
</comment>